<evidence type="ECO:0000313" key="2">
    <source>
        <dbReference type="Proteomes" id="UP001596022"/>
    </source>
</evidence>
<dbReference type="NCBIfam" id="TIGR01509">
    <property type="entry name" value="HAD-SF-IA-v3"/>
    <property type="match status" value="1"/>
</dbReference>
<accession>A0ABV9GN00</accession>
<dbReference type="Proteomes" id="UP001596022">
    <property type="component" value="Unassembled WGS sequence"/>
</dbReference>
<dbReference type="SFLD" id="SFLDG01135">
    <property type="entry name" value="C1.5.6:_HAD__Beta-PGM__Phospha"/>
    <property type="match status" value="1"/>
</dbReference>
<dbReference type="InterPro" id="IPR023214">
    <property type="entry name" value="HAD_sf"/>
</dbReference>
<dbReference type="RefSeq" id="WP_376845626.1">
    <property type="nucleotide sequence ID" value="NZ_JBHSFW010000002.1"/>
</dbReference>
<reference evidence="2" key="1">
    <citation type="journal article" date="2019" name="Int. J. Syst. Evol. Microbiol.">
        <title>The Global Catalogue of Microorganisms (GCM) 10K type strain sequencing project: providing services to taxonomists for standard genome sequencing and annotation.</title>
        <authorList>
            <consortium name="The Broad Institute Genomics Platform"/>
            <consortium name="The Broad Institute Genome Sequencing Center for Infectious Disease"/>
            <person name="Wu L."/>
            <person name="Ma J."/>
        </authorList>
    </citation>
    <scope>NUCLEOTIDE SEQUENCE [LARGE SCALE GENOMIC DNA]</scope>
    <source>
        <strain evidence="2">CGMCC 1.16306</strain>
    </source>
</reference>
<dbReference type="SUPFAM" id="SSF56784">
    <property type="entry name" value="HAD-like"/>
    <property type="match status" value="1"/>
</dbReference>
<dbReference type="EMBL" id="JBHSFW010000002">
    <property type="protein sequence ID" value="MFC4618582.1"/>
    <property type="molecule type" value="Genomic_DNA"/>
</dbReference>
<evidence type="ECO:0000313" key="1">
    <source>
        <dbReference type="EMBL" id="MFC4618582.1"/>
    </source>
</evidence>
<organism evidence="1 2">
    <name type="scientific">Camelliibacillus cellulosilyticus</name>
    <dbReference type="NCBI Taxonomy" id="2174486"/>
    <lineage>
        <taxon>Bacteria</taxon>
        <taxon>Bacillati</taxon>
        <taxon>Bacillota</taxon>
        <taxon>Bacilli</taxon>
        <taxon>Bacillales</taxon>
        <taxon>Sporolactobacillaceae</taxon>
        <taxon>Camelliibacillus</taxon>
    </lineage>
</organism>
<proteinExistence type="predicted"/>
<dbReference type="PRINTS" id="PR00413">
    <property type="entry name" value="HADHALOGNASE"/>
</dbReference>
<dbReference type="Gene3D" id="3.40.50.1000">
    <property type="entry name" value="HAD superfamily/HAD-like"/>
    <property type="match status" value="1"/>
</dbReference>
<dbReference type="InterPro" id="IPR050155">
    <property type="entry name" value="HAD-like_hydrolase_sf"/>
</dbReference>
<dbReference type="InterPro" id="IPR036412">
    <property type="entry name" value="HAD-like_sf"/>
</dbReference>
<dbReference type="InterPro" id="IPR006439">
    <property type="entry name" value="HAD-SF_hydro_IA"/>
</dbReference>
<dbReference type="NCBIfam" id="NF009804">
    <property type="entry name" value="PRK13288.1"/>
    <property type="match status" value="1"/>
</dbReference>
<dbReference type="PANTHER" id="PTHR43434">
    <property type="entry name" value="PHOSPHOGLYCOLATE PHOSPHATASE"/>
    <property type="match status" value="1"/>
</dbReference>
<dbReference type="PANTHER" id="PTHR43434:SF26">
    <property type="entry name" value="PYROPHOSPHATASE PPAX"/>
    <property type="match status" value="1"/>
</dbReference>
<name>A0ABV9GN00_9BACL</name>
<dbReference type="Gene3D" id="1.10.150.240">
    <property type="entry name" value="Putative phosphatase, domain 2"/>
    <property type="match status" value="1"/>
</dbReference>
<dbReference type="EC" id="3.6.1.1" evidence="1"/>
<dbReference type="InterPro" id="IPR041492">
    <property type="entry name" value="HAD_2"/>
</dbReference>
<keyword evidence="2" id="KW-1185">Reference proteome</keyword>
<keyword evidence="1" id="KW-0378">Hydrolase</keyword>
<dbReference type="NCBIfam" id="TIGR01549">
    <property type="entry name" value="HAD-SF-IA-v1"/>
    <property type="match status" value="1"/>
</dbReference>
<protein>
    <submittedName>
        <fullName evidence="1">Pyrophosphatase PpaX</fullName>
        <ecNumber evidence="1">3.6.1.1</ecNumber>
    </submittedName>
</protein>
<dbReference type="GO" id="GO:0004427">
    <property type="term" value="F:inorganic diphosphate phosphatase activity"/>
    <property type="evidence" value="ECO:0007669"/>
    <property type="project" value="UniProtKB-EC"/>
</dbReference>
<dbReference type="SFLD" id="SFLDG01129">
    <property type="entry name" value="C1.5:_HAD__Beta-PGM__Phosphata"/>
    <property type="match status" value="1"/>
</dbReference>
<dbReference type="Pfam" id="PF13419">
    <property type="entry name" value="HAD_2"/>
    <property type="match status" value="1"/>
</dbReference>
<sequence>MIDTILFDLDGTLINTNDLIIASYQHTLDYYFPNRYTESDMINFIGEPLETTFNRVDPDRAPEMVRRYRAFNLEKHDELFKEYPNVYDTVKQLKEKGFKLGIVTTKRRQTVLLGLQLAKLAPFFNVVITLDDVKNAKPDPEPVLLALDKLESEAGRALMVGDSPSDIEAGRRAGTQTVGVSWTIKGVEVLKPVRPDYIIDDMAELVSILEQ</sequence>
<comment type="caution">
    <text evidence="1">The sequence shown here is derived from an EMBL/GenBank/DDBJ whole genome shotgun (WGS) entry which is preliminary data.</text>
</comment>
<dbReference type="InterPro" id="IPR023198">
    <property type="entry name" value="PGP-like_dom2"/>
</dbReference>
<dbReference type="SFLD" id="SFLDS00003">
    <property type="entry name" value="Haloacid_Dehalogenase"/>
    <property type="match status" value="1"/>
</dbReference>
<gene>
    <name evidence="1" type="primary">ppaX</name>
    <name evidence="1" type="ORF">ACFO4N_07510</name>
</gene>
<dbReference type="CDD" id="cd02616">
    <property type="entry name" value="HAD_PPase"/>
    <property type="match status" value="1"/>
</dbReference>